<dbReference type="EMBL" id="CM016560">
    <property type="protein sequence ID" value="TKV94291.1"/>
    <property type="molecule type" value="Genomic_DNA"/>
</dbReference>
<accession>A0A4U6T070</accession>
<feature type="region of interest" description="Disordered" evidence="1">
    <location>
        <begin position="1"/>
        <end position="36"/>
    </location>
</feature>
<reference evidence="2" key="1">
    <citation type="submission" date="2019-03" db="EMBL/GenBank/DDBJ databases">
        <title>WGS assembly of Setaria viridis.</title>
        <authorList>
            <person name="Huang P."/>
            <person name="Jenkins J."/>
            <person name="Grimwood J."/>
            <person name="Barry K."/>
            <person name="Healey A."/>
            <person name="Mamidi S."/>
            <person name="Sreedasyam A."/>
            <person name="Shu S."/>
            <person name="Feldman M."/>
            <person name="Wu J."/>
            <person name="Yu Y."/>
            <person name="Chen C."/>
            <person name="Johnson J."/>
            <person name="Rokhsar D."/>
            <person name="Baxter I."/>
            <person name="Schmutz J."/>
            <person name="Brutnell T."/>
            <person name="Kellogg E."/>
        </authorList>
    </citation>
    <scope>NUCLEOTIDE SEQUENCE [LARGE SCALE GENOMIC DNA]</scope>
</reference>
<proteinExistence type="predicted"/>
<name>A0A4U6T070_SETVI</name>
<organism evidence="2 3">
    <name type="scientific">Setaria viridis</name>
    <name type="common">Green bristlegrass</name>
    <name type="synonym">Setaria italica subsp. viridis</name>
    <dbReference type="NCBI Taxonomy" id="4556"/>
    <lineage>
        <taxon>Eukaryota</taxon>
        <taxon>Viridiplantae</taxon>
        <taxon>Streptophyta</taxon>
        <taxon>Embryophyta</taxon>
        <taxon>Tracheophyta</taxon>
        <taxon>Spermatophyta</taxon>
        <taxon>Magnoliopsida</taxon>
        <taxon>Liliopsida</taxon>
        <taxon>Poales</taxon>
        <taxon>Poaceae</taxon>
        <taxon>PACMAD clade</taxon>
        <taxon>Panicoideae</taxon>
        <taxon>Panicodae</taxon>
        <taxon>Paniceae</taxon>
        <taxon>Cenchrinae</taxon>
        <taxon>Setaria</taxon>
    </lineage>
</organism>
<sequence>MVQRRARVHKRDGDSVGRVKRDGGESSRWPGSRERKTWRCQRLDGGQTRINIGESRHAWRARGFDQFDLKTGDESRLWGVQEGLTGLASKLGDESGVARWCQVRGCVAPSRSMHRGEAKS</sequence>
<dbReference type="Proteomes" id="UP000298652">
    <property type="component" value="Chromosome 9"/>
</dbReference>
<feature type="compositionally biased region" description="Basic residues" evidence="1">
    <location>
        <begin position="1"/>
        <end position="10"/>
    </location>
</feature>
<dbReference type="AlphaFoldDB" id="A0A4U6T070"/>
<feature type="compositionally biased region" description="Basic and acidic residues" evidence="1">
    <location>
        <begin position="11"/>
        <end position="36"/>
    </location>
</feature>
<keyword evidence="3" id="KW-1185">Reference proteome</keyword>
<evidence type="ECO:0000313" key="3">
    <source>
        <dbReference type="Proteomes" id="UP000298652"/>
    </source>
</evidence>
<gene>
    <name evidence="2" type="ORF">SEVIR_9G284400v2</name>
</gene>
<evidence type="ECO:0000256" key="1">
    <source>
        <dbReference type="SAM" id="MobiDB-lite"/>
    </source>
</evidence>
<dbReference type="Gramene" id="TKV94291">
    <property type="protein sequence ID" value="TKV94291"/>
    <property type="gene ID" value="SEVIR_9G284400v2"/>
</dbReference>
<protein>
    <submittedName>
        <fullName evidence="2">Uncharacterized protein</fullName>
    </submittedName>
</protein>
<evidence type="ECO:0000313" key="2">
    <source>
        <dbReference type="EMBL" id="TKV94291.1"/>
    </source>
</evidence>